<evidence type="ECO:0000259" key="1">
    <source>
        <dbReference type="Pfam" id="PF13460"/>
    </source>
</evidence>
<dbReference type="PANTHER" id="PTHR43162">
    <property type="match status" value="1"/>
</dbReference>
<dbReference type="Proteomes" id="UP000199213">
    <property type="component" value="Unassembled WGS sequence"/>
</dbReference>
<dbReference type="PANTHER" id="PTHR43162:SF1">
    <property type="entry name" value="PRESTALK A DIFFERENTIATION PROTEIN A"/>
    <property type="match status" value="1"/>
</dbReference>
<proteinExistence type="predicted"/>
<keyword evidence="3" id="KW-1185">Reference proteome</keyword>
<dbReference type="CDD" id="cd05269">
    <property type="entry name" value="TMR_SDR_a"/>
    <property type="match status" value="1"/>
</dbReference>
<reference evidence="3" key="1">
    <citation type="submission" date="2016-10" db="EMBL/GenBank/DDBJ databases">
        <authorList>
            <person name="Varghese N."/>
            <person name="Submissions S."/>
        </authorList>
    </citation>
    <scope>NUCLEOTIDE SEQUENCE [LARGE SCALE GENOMIC DNA]</scope>
    <source>
        <strain evidence="3">DSM 45460</strain>
    </source>
</reference>
<dbReference type="Gene3D" id="3.40.50.720">
    <property type="entry name" value="NAD(P)-binding Rossmann-like Domain"/>
    <property type="match status" value="1"/>
</dbReference>
<dbReference type="InterPro" id="IPR036291">
    <property type="entry name" value="NAD(P)-bd_dom_sf"/>
</dbReference>
<feature type="domain" description="NAD(P)-binding" evidence="1">
    <location>
        <begin position="9"/>
        <end position="185"/>
    </location>
</feature>
<sequence>MSRTLLITGATGTVSSALLQALRDSDLEPRALVRDKAKAERFEARGVRAVVGDLDDARSLPSAFEGVQDLWLLTPNSPRAPENNMNAVWAARRAGVERVVRLSAVGAAHDAPTRSGRLHALSDRETERSGMYWTILRPHWFMQNLLNEAGDIAAEGTFSLNMGQGRLGMIDVRDIAEFAARVLTTEPERHHGKTYTPTGPRSLSFTEVAEQLGRTLGREIRYVPTADEIERKTLLDIGVPEWMTEMLIEYGQAYATGWGDFTTSDFRNVVGHEPRGLADFAHDHADSFAPAHR</sequence>
<dbReference type="RefSeq" id="WP_092627414.1">
    <property type="nucleotide sequence ID" value="NZ_FNFM01000004.1"/>
</dbReference>
<evidence type="ECO:0000313" key="2">
    <source>
        <dbReference type="EMBL" id="SDK09901.1"/>
    </source>
</evidence>
<gene>
    <name evidence="2" type="ORF">SAMN04487820_104227</name>
</gene>
<name>A0A1G8Z4A7_ACTMZ</name>
<dbReference type="Pfam" id="PF13460">
    <property type="entry name" value="NAD_binding_10"/>
    <property type="match status" value="1"/>
</dbReference>
<protein>
    <submittedName>
        <fullName evidence="2">Uncharacterized conserved protein YbjT, contains NAD(P)-binding and DUF2867 domains</fullName>
    </submittedName>
</protein>
<dbReference type="AlphaFoldDB" id="A0A1G8Z4A7"/>
<dbReference type="InterPro" id="IPR016040">
    <property type="entry name" value="NAD(P)-bd_dom"/>
</dbReference>
<accession>A0A1G8Z4A7</accession>
<dbReference type="EMBL" id="FNFM01000004">
    <property type="protein sequence ID" value="SDK09901.1"/>
    <property type="molecule type" value="Genomic_DNA"/>
</dbReference>
<dbReference type="SUPFAM" id="SSF51735">
    <property type="entry name" value="NAD(P)-binding Rossmann-fold domains"/>
    <property type="match status" value="1"/>
</dbReference>
<dbReference type="Gene3D" id="3.90.25.10">
    <property type="entry name" value="UDP-galactose 4-epimerase, domain 1"/>
    <property type="match status" value="1"/>
</dbReference>
<evidence type="ECO:0000313" key="3">
    <source>
        <dbReference type="Proteomes" id="UP000199213"/>
    </source>
</evidence>
<dbReference type="InterPro" id="IPR051604">
    <property type="entry name" value="Ergot_Alk_Oxidoreductase"/>
</dbReference>
<dbReference type="OrthoDB" id="4457504at2"/>
<organism evidence="2 3">
    <name type="scientific">Actinopolyspora mzabensis</name>
    <dbReference type="NCBI Taxonomy" id="995066"/>
    <lineage>
        <taxon>Bacteria</taxon>
        <taxon>Bacillati</taxon>
        <taxon>Actinomycetota</taxon>
        <taxon>Actinomycetes</taxon>
        <taxon>Actinopolysporales</taxon>
        <taxon>Actinopolysporaceae</taxon>
        <taxon>Actinopolyspora</taxon>
    </lineage>
</organism>